<dbReference type="Gene3D" id="2.40.70.10">
    <property type="entry name" value="Acid Proteases"/>
    <property type="match status" value="2"/>
</dbReference>
<dbReference type="PANTHER" id="PTHR47966">
    <property type="entry name" value="BETA-SITE APP-CLEAVING ENZYME, ISOFORM A-RELATED"/>
    <property type="match status" value="1"/>
</dbReference>
<evidence type="ECO:0000313" key="5">
    <source>
        <dbReference type="WBParaSite" id="MBELARI_LOCUS21277"/>
    </source>
</evidence>
<organism evidence="4 5">
    <name type="scientific">Mesorhabditis belari</name>
    <dbReference type="NCBI Taxonomy" id="2138241"/>
    <lineage>
        <taxon>Eukaryota</taxon>
        <taxon>Metazoa</taxon>
        <taxon>Ecdysozoa</taxon>
        <taxon>Nematoda</taxon>
        <taxon>Chromadorea</taxon>
        <taxon>Rhabditida</taxon>
        <taxon>Rhabditina</taxon>
        <taxon>Rhabditomorpha</taxon>
        <taxon>Rhabditoidea</taxon>
        <taxon>Rhabditidae</taxon>
        <taxon>Mesorhabditinae</taxon>
        <taxon>Mesorhabditis</taxon>
    </lineage>
</organism>
<reference evidence="5" key="1">
    <citation type="submission" date="2024-02" db="UniProtKB">
        <authorList>
            <consortium name="WormBaseParasite"/>
        </authorList>
    </citation>
    <scope>IDENTIFICATION</scope>
</reference>
<name>A0AAF3F3X8_9BILA</name>
<dbReference type="PANTHER" id="PTHR47966:SF8">
    <property type="entry name" value="ASPARTIC PROTEASE 1-RELATED"/>
    <property type="match status" value="1"/>
</dbReference>
<dbReference type="SUPFAM" id="SSF50630">
    <property type="entry name" value="Acid proteases"/>
    <property type="match status" value="1"/>
</dbReference>
<comment type="similarity">
    <text evidence="1">Belongs to the peptidase A1 family.</text>
</comment>
<dbReference type="GO" id="GO:0004190">
    <property type="term" value="F:aspartic-type endopeptidase activity"/>
    <property type="evidence" value="ECO:0007669"/>
    <property type="project" value="InterPro"/>
</dbReference>
<keyword evidence="2" id="KW-0732">Signal</keyword>
<protein>
    <recommendedName>
        <fullName evidence="3">Peptidase A1 domain-containing protein</fullName>
    </recommendedName>
</protein>
<dbReference type="Pfam" id="PF00026">
    <property type="entry name" value="Asp"/>
    <property type="match status" value="1"/>
</dbReference>
<dbReference type="Proteomes" id="UP000887575">
    <property type="component" value="Unassembled WGS sequence"/>
</dbReference>
<dbReference type="InterPro" id="IPR021109">
    <property type="entry name" value="Peptidase_aspartic_dom_sf"/>
</dbReference>
<feature type="chain" id="PRO_5042194778" description="Peptidase A1 domain-containing protein" evidence="2">
    <location>
        <begin position="17"/>
        <end position="371"/>
    </location>
</feature>
<dbReference type="GO" id="GO:0006508">
    <property type="term" value="P:proteolysis"/>
    <property type="evidence" value="ECO:0007669"/>
    <property type="project" value="InterPro"/>
</dbReference>
<dbReference type="InterPro" id="IPR033121">
    <property type="entry name" value="PEPTIDASE_A1"/>
</dbReference>
<dbReference type="GO" id="GO:0005764">
    <property type="term" value="C:lysosome"/>
    <property type="evidence" value="ECO:0007669"/>
    <property type="project" value="TreeGrafter"/>
</dbReference>
<dbReference type="CDD" id="cd05471">
    <property type="entry name" value="pepsin_like"/>
    <property type="match status" value="1"/>
</dbReference>
<feature type="domain" description="Peptidase A1" evidence="3">
    <location>
        <begin position="46"/>
        <end position="367"/>
    </location>
</feature>
<proteinExistence type="inferred from homology"/>
<dbReference type="AlphaFoldDB" id="A0AAF3F3X8"/>
<accession>A0AAF3F3X8</accession>
<evidence type="ECO:0000313" key="4">
    <source>
        <dbReference type="Proteomes" id="UP000887575"/>
    </source>
</evidence>
<dbReference type="InterPro" id="IPR034164">
    <property type="entry name" value="Pepsin-like_dom"/>
</dbReference>
<evidence type="ECO:0000256" key="2">
    <source>
        <dbReference type="SAM" id="SignalP"/>
    </source>
</evidence>
<dbReference type="InterPro" id="IPR001461">
    <property type="entry name" value="Aspartic_peptidase_A1"/>
</dbReference>
<keyword evidence="4" id="KW-1185">Reference proteome</keyword>
<evidence type="ECO:0000259" key="3">
    <source>
        <dbReference type="PROSITE" id="PS51767"/>
    </source>
</evidence>
<evidence type="ECO:0000256" key="1">
    <source>
        <dbReference type="ARBA" id="ARBA00007447"/>
    </source>
</evidence>
<feature type="signal peptide" evidence="2">
    <location>
        <begin position="1"/>
        <end position="16"/>
    </location>
</feature>
<dbReference type="PROSITE" id="PS51767">
    <property type="entry name" value="PEPTIDASE_A1"/>
    <property type="match status" value="1"/>
</dbReference>
<sequence length="371" mass="42007">MKLLIIILLSFLAIEALVLPLKGPRREDVKRFLKKRFEDNDAEPKPTADFLIGSNGQRVELSLDFTTRDTWVVDANCGNELCYMGTIGFDATQSTTFSNSSLPFKGFFYDELDAYHPVSGFAVMDKIQLSTYPQNDDKWISVFALVNKRDSNTTMGNWPYYGVVGLAPSPGDMLDPVLPHLLQNYDQKVLTIWMHNDGGFQFFEGFYPGSYEFDWLDNCDNTTYFTVPTTETNTWRFVINGVMIGNYSRAKDENAEINAQTMLTGVPTIVYNSIVALTGAKPGNSDLLNIDCRKEYPDLTLNLGSKNLTVPSEVYISTDMENGARVCRLLLYPTNATGFNPAWKLSYLWFYEMCFHFNLTPPSVGFSQQTW</sequence>
<dbReference type="WBParaSite" id="MBELARI_LOCUS21277">
    <property type="protein sequence ID" value="MBELARI_LOCUS21277"/>
    <property type="gene ID" value="MBELARI_LOCUS21277"/>
</dbReference>